<protein>
    <submittedName>
        <fullName evidence="1">Uncharacterized protein</fullName>
    </submittedName>
</protein>
<reference evidence="1" key="2">
    <citation type="submission" date="2025-09" db="UniProtKB">
        <authorList>
            <consortium name="Ensembl"/>
        </authorList>
    </citation>
    <scope>IDENTIFICATION</scope>
</reference>
<dbReference type="AlphaFoldDB" id="A0A8C9YP88"/>
<dbReference type="Proteomes" id="UP000694568">
    <property type="component" value="Unplaced"/>
</dbReference>
<evidence type="ECO:0000313" key="2">
    <source>
        <dbReference type="Proteomes" id="UP000694568"/>
    </source>
</evidence>
<name>A0A8C9YP88_SANLU</name>
<reference evidence="1" key="1">
    <citation type="submission" date="2025-08" db="UniProtKB">
        <authorList>
            <consortium name="Ensembl"/>
        </authorList>
    </citation>
    <scope>IDENTIFICATION</scope>
</reference>
<dbReference type="Ensembl" id="ENSSLUT00000026261.1">
    <property type="protein sequence ID" value="ENSSLUP00000025438.1"/>
    <property type="gene ID" value="ENSSLUG00000011570.1"/>
</dbReference>
<evidence type="ECO:0000313" key="1">
    <source>
        <dbReference type="Ensembl" id="ENSSLUP00000025438.1"/>
    </source>
</evidence>
<proteinExistence type="predicted"/>
<accession>A0A8C9YP88</accession>
<dbReference type="GeneTree" id="ENSGT00940000176941"/>
<sequence length="125" mass="13108">MSMPEIALTLQPLELAEGGGGVLVKAVANGLGLLRLANQDSVAPEHHGHVLDLVPVDPSQDLGPARVSAAVGDSVHADQCRSLSLALRHPHPPPCFVVLLSNGSLPKHCLSVQLCTEVSLYLFLL</sequence>
<keyword evidence="2" id="KW-1185">Reference proteome</keyword>
<organism evidence="1 2">
    <name type="scientific">Sander lucioperca</name>
    <name type="common">Pike-perch</name>
    <name type="synonym">Perca lucioperca</name>
    <dbReference type="NCBI Taxonomy" id="283035"/>
    <lineage>
        <taxon>Eukaryota</taxon>
        <taxon>Metazoa</taxon>
        <taxon>Chordata</taxon>
        <taxon>Craniata</taxon>
        <taxon>Vertebrata</taxon>
        <taxon>Euteleostomi</taxon>
        <taxon>Actinopterygii</taxon>
        <taxon>Neopterygii</taxon>
        <taxon>Teleostei</taxon>
        <taxon>Neoteleostei</taxon>
        <taxon>Acanthomorphata</taxon>
        <taxon>Eupercaria</taxon>
        <taxon>Perciformes</taxon>
        <taxon>Percoidei</taxon>
        <taxon>Percidae</taxon>
        <taxon>Luciopercinae</taxon>
        <taxon>Sander</taxon>
    </lineage>
</organism>